<organism evidence="1 2">
    <name type="scientific">Bugula neritina</name>
    <name type="common">Brown bryozoan</name>
    <name type="synonym">Sertularia neritina</name>
    <dbReference type="NCBI Taxonomy" id="10212"/>
    <lineage>
        <taxon>Eukaryota</taxon>
        <taxon>Metazoa</taxon>
        <taxon>Spiralia</taxon>
        <taxon>Lophotrochozoa</taxon>
        <taxon>Bryozoa</taxon>
        <taxon>Gymnolaemata</taxon>
        <taxon>Cheilostomatida</taxon>
        <taxon>Flustrina</taxon>
        <taxon>Buguloidea</taxon>
        <taxon>Bugulidae</taxon>
        <taxon>Bugula</taxon>
    </lineage>
</organism>
<gene>
    <name evidence="1" type="ORF">EB796_013394</name>
</gene>
<evidence type="ECO:0000313" key="2">
    <source>
        <dbReference type="Proteomes" id="UP000593567"/>
    </source>
</evidence>
<proteinExistence type="predicted"/>
<keyword evidence="2" id="KW-1185">Reference proteome</keyword>
<evidence type="ECO:0000313" key="1">
    <source>
        <dbReference type="EMBL" id="KAF6028290.1"/>
    </source>
</evidence>
<dbReference type="Proteomes" id="UP000593567">
    <property type="component" value="Unassembled WGS sequence"/>
</dbReference>
<reference evidence="1" key="1">
    <citation type="submission" date="2020-06" db="EMBL/GenBank/DDBJ databases">
        <title>Draft genome of Bugula neritina, a colonial animal packing powerful symbionts and potential medicines.</title>
        <authorList>
            <person name="Rayko M."/>
        </authorList>
    </citation>
    <scope>NUCLEOTIDE SEQUENCE [LARGE SCALE GENOMIC DNA]</scope>
    <source>
        <strain evidence="1">Kwan_BN1</strain>
    </source>
</reference>
<protein>
    <submittedName>
        <fullName evidence="1">Uncharacterized protein</fullName>
    </submittedName>
</protein>
<dbReference type="AlphaFoldDB" id="A0A7J7JPN3"/>
<comment type="caution">
    <text evidence="1">The sequence shown here is derived from an EMBL/GenBank/DDBJ whole genome shotgun (WGS) entry which is preliminary data.</text>
</comment>
<name>A0A7J7JPN3_BUGNE</name>
<sequence length="94" mass="11001">MVKNQNQENIFTTKIAFIQKLLLQYFKETYFLNKDLFGPTQSLRVKAMSATPNTIRMMKLNHVSFRCHLNHVLTKQQPAPSICLTDTQKHEFNS</sequence>
<accession>A0A7J7JPN3</accession>
<dbReference type="EMBL" id="VXIV02001965">
    <property type="protein sequence ID" value="KAF6028290.1"/>
    <property type="molecule type" value="Genomic_DNA"/>
</dbReference>